<dbReference type="AlphaFoldDB" id="A0A6A7AN40"/>
<accession>A0A6A7AN40</accession>
<name>A0A6A7AN40_9PLEO</name>
<evidence type="ECO:0000256" key="1">
    <source>
        <dbReference type="SAM" id="MobiDB-lite"/>
    </source>
</evidence>
<keyword evidence="3" id="KW-1185">Reference proteome</keyword>
<organism evidence="2 3">
    <name type="scientific">Plenodomus tracheiphilus IPT5</name>
    <dbReference type="NCBI Taxonomy" id="1408161"/>
    <lineage>
        <taxon>Eukaryota</taxon>
        <taxon>Fungi</taxon>
        <taxon>Dikarya</taxon>
        <taxon>Ascomycota</taxon>
        <taxon>Pezizomycotina</taxon>
        <taxon>Dothideomycetes</taxon>
        <taxon>Pleosporomycetidae</taxon>
        <taxon>Pleosporales</taxon>
        <taxon>Pleosporineae</taxon>
        <taxon>Leptosphaeriaceae</taxon>
        <taxon>Plenodomus</taxon>
    </lineage>
</organism>
<proteinExistence type="predicted"/>
<sequence>MEQPVEHKPKYFPMAYLTPSRLEQHNQCSTFYPRSSQTRMTFDRSQMGKARVVKYEDLEKERAVRAVNNAKTSERMVKKAAKVAKNVANAILEAEEAATGKTMRGRKRKSTASAAAPRAKTARISDALVAEVEDEAGASEPQAKAARTSKRLETPSSTVAFAEMRSHWKVREPRLRKCGKEGEM</sequence>
<gene>
    <name evidence="2" type="ORF">T440DRAFT_473376</name>
</gene>
<reference evidence="2" key="1">
    <citation type="submission" date="2020-01" db="EMBL/GenBank/DDBJ databases">
        <authorList>
            <consortium name="DOE Joint Genome Institute"/>
            <person name="Haridas S."/>
            <person name="Albert R."/>
            <person name="Binder M."/>
            <person name="Bloem J."/>
            <person name="Labutti K."/>
            <person name="Salamov A."/>
            <person name="Andreopoulos B."/>
            <person name="Baker S.E."/>
            <person name="Barry K."/>
            <person name="Bills G."/>
            <person name="Bluhm B.H."/>
            <person name="Cannon C."/>
            <person name="Castanera R."/>
            <person name="Culley D.E."/>
            <person name="Daum C."/>
            <person name="Ezra D."/>
            <person name="Gonzalez J.B."/>
            <person name="Henrissat B."/>
            <person name="Kuo A."/>
            <person name="Liang C."/>
            <person name="Lipzen A."/>
            <person name="Lutzoni F."/>
            <person name="Magnuson J."/>
            <person name="Mondo S."/>
            <person name="Nolan M."/>
            <person name="Ohm R."/>
            <person name="Pangilinan J."/>
            <person name="Park H.-J."/>
            <person name="Ramirez L."/>
            <person name="Alfaro M."/>
            <person name="Sun H."/>
            <person name="Tritt A."/>
            <person name="Yoshinaga Y."/>
            <person name="Zwiers L.-H."/>
            <person name="Turgeon B.G."/>
            <person name="Goodwin S.B."/>
            <person name="Spatafora J.W."/>
            <person name="Crous P.W."/>
            <person name="Grigoriev I.V."/>
        </authorList>
    </citation>
    <scope>NUCLEOTIDE SEQUENCE</scope>
    <source>
        <strain evidence="2">IPT5</strain>
    </source>
</reference>
<dbReference type="EMBL" id="MU006378">
    <property type="protein sequence ID" value="KAF2844472.1"/>
    <property type="molecule type" value="Genomic_DNA"/>
</dbReference>
<feature type="region of interest" description="Disordered" evidence="1">
    <location>
        <begin position="98"/>
        <end position="158"/>
    </location>
</feature>
<protein>
    <submittedName>
        <fullName evidence="2">Uncharacterized protein</fullName>
    </submittedName>
</protein>
<dbReference type="Proteomes" id="UP000799423">
    <property type="component" value="Unassembled WGS sequence"/>
</dbReference>
<evidence type="ECO:0000313" key="3">
    <source>
        <dbReference type="Proteomes" id="UP000799423"/>
    </source>
</evidence>
<evidence type="ECO:0000313" key="2">
    <source>
        <dbReference type="EMBL" id="KAF2844472.1"/>
    </source>
</evidence>